<dbReference type="PROSITE" id="PS51318">
    <property type="entry name" value="TAT"/>
    <property type="match status" value="1"/>
</dbReference>
<dbReference type="PANTHER" id="PTHR43737:SF1">
    <property type="entry name" value="DUF1501 DOMAIN-CONTAINING PROTEIN"/>
    <property type="match status" value="1"/>
</dbReference>
<dbReference type="Gene3D" id="3.40.720.10">
    <property type="entry name" value="Alkaline Phosphatase, subunit A"/>
    <property type="match status" value="1"/>
</dbReference>
<comment type="caution">
    <text evidence="1">The sequence shown here is derived from an EMBL/GenBank/DDBJ whole genome shotgun (WGS) entry which is preliminary data.</text>
</comment>
<accession>A0A7W9SPU9</accession>
<dbReference type="InterPro" id="IPR010869">
    <property type="entry name" value="DUF1501"/>
</dbReference>
<dbReference type="InterPro" id="IPR006311">
    <property type="entry name" value="TAT_signal"/>
</dbReference>
<dbReference type="SUPFAM" id="SSF53649">
    <property type="entry name" value="Alkaline phosphatase-like"/>
    <property type="match status" value="1"/>
</dbReference>
<dbReference type="AlphaFoldDB" id="A0A7W9SPU9"/>
<dbReference type="PANTHER" id="PTHR43737">
    <property type="entry name" value="BLL7424 PROTEIN"/>
    <property type="match status" value="1"/>
</dbReference>
<reference evidence="1 2" key="1">
    <citation type="submission" date="2020-08" db="EMBL/GenBank/DDBJ databases">
        <title>Genomic Encyclopedia of Type Strains, Phase IV (KMG-IV): sequencing the most valuable type-strain genomes for metagenomic binning, comparative biology and taxonomic classification.</title>
        <authorList>
            <person name="Goeker M."/>
        </authorList>
    </citation>
    <scope>NUCLEOTIDE SEQUENCE [LARGE SCALE GENOMIC DNA]</scope>
    <source>
        <strain evidence="1 2">DSM 23562</strain>
    </source>
</reference>
<protein>
    <submittedName>
        <fullName evidence="1">Uncharacterized protein (DUF1501 family)</fullName>
    </submittedName>
</protein>
<organism evidence="1 2">
    <name type="scientific">Armatimonas rosea</name>
    <dbReference type="NCBI Taxonomy" id="685828"/>
    <lineage>
        <taxon>Bacteria</taxon>
        <taxon>Bacillati</taxon>
        <taxon>Armatimonadota</taxon>
        <taxon>Armatimonadia</taxon>
        <taxon>Armatimonadales</taxon>
        <taxon>Armatimonadaceae</taxon>
        <taxon>Armatimonas</taxon>
    </lineage>
</organism>
<dbReference type="EMBL" id="JACHGW010000002">
    <property type="protein sequence ID" value="MBB6050571.1"/>
    <property type="molecule type" value="Genomic_DNA"/>
</dbReference>
<dbReference type="Pfam" id="PF07394">
    <property type="entry name" value="DUF1501"/>
    <property type="match status" value="1"/>
</dbReference>
<evidence type="ECO:0000313" key="1">
    <source>
        <dbReference type="EMBL" id="MBB6050571.1"/>
    </source>
</evidence>
<name>A0A7W9SPU9_ARMRO</name>
<sequence>MNERNLRITRRHFFEECGVGVGKLALAGLLTSELPRSAGARELARPKAKHVIHLFMAGAPSQLDLFDYKPALVKLEGQPLPPSVYKDQRYAFIRADAAVLGPRFKFEKHGQCGMELSELLPHLGSVADDICLVKSVSTDQFNHAPAQIFWNTGNGQPGRPAMGSWVVYGLGAGAKNLPDFVVMSTGAGISGGAANWSSGFLPTKYAGVRLRNSGDPILDVSSPAGVDARLQRETLDLLGNLNRRDSDPEIASRIASYELAFQLQTSAPDLMDLKSESKETLALYGCDPDKPSFARSCLLARRMIERGVRFVNIYHEGWDAHSDVAGTSRNKCRETDQASAALVKDLKQRGLLDETLVVWGGEFGRTPMVENNPALGRSLGRDHHPQAYTMWLAGGGIKGGLTHGATDELGFHVAQNKVHVHDLQATILHCLGLDHEKLTYRYAGRDFRLTDVHGQVVKEILS</sequence>
<proteinExistence type="predicted"/>
<dbReference type="RefSeq" id="WP_184195784.1">
    <property type="nucleotide sequence ID" value="NZ_JACHGW010000002.1"/>
</dbReference>
<gene>
    <name evidence="1" type="ORF">HNQ39_002362</name>
</gene>
<dbReference type="InterPro" id="IPR017850">
    <property type="entry name" value="Alkaline_phosphatase_core_sf"/>
</dbReference>
<keyword evidence="2" id="KW-1185">Reference proteome</keyword>
<evidence type="ECO:0000313" key="2">
    <source>
        <dbReference type="Proteomes" id="UP000520814"/>
    </source>
</evidence>
<dbReference type="Proteomes" id="UP000520814">
    <property type="component" value="Unassembled WGS sequence"/>
</dbReference>